<proteinExistence type="predicted"/>
<evidence type="ECO:0000313" key="4">
    <source>
        <dbReference type="RefSeq" id="XP_002734347.1"/>
    </source>
</evidence>
<dbReference type="Proteomes" id="UP000694865">
    <property type="component" value="Unplaced"/>
</dbReference>
<evidence type="ECO:0000259" key="2">
    <source>
        <dbReference type="PROSITE" id="PS51154"/>
    </source>
</evidence>
<dbReference type="InterPro" id="IPR043472">
    <property type="entry name" value="Macro_dom-like"/>
</dbReference>
<sequence>MEEGQRKQRDESEEVGSSSLASLPAPKTDVVYRLRDIKRSLVEEWTKTFEGYDNIQVSQGDIFEGAPSADAIVSPANSFGFMDGGIDGVYSAHFGWQMQKRLQKVIREEKDGEILVGDTVIIPTFEGGAKEDSMDWSAFNGGKPIKYLISAPTMRVPEVVAKTPNAFLAFRAVILAVQKHNANLKEGDIPIKSVISPGLGTSVGKMPSDKCAAQMKLAYDMFELGLHREFYEPEHLTTVWEHHYVMCEEATL</sequence>
<dbReference type="Gene3D" id="3.40.220.10">
    <property type="entry name" value="Leucine Aminopeptidase, subunit E, domain 1"/>
    <property type="match status" value="1"/>
</dbReference>
<feature type="compositionally biased region" description="Basic and acidic residues" evidence="1">
    <location>
        <begin position="1"/>
        <end position="10"/>
    </location>
</feature>
<name>A0ABM0GPC0_SACKO</name>
<organism evidence="3 4">
    <name type="scientific">Saccoglossus kowalevskii</name>
    <name type="common">Acorn worm</name>
    <dbReference type="NCBI Taxonomy" id="10224"/>
    <lineage>
        <taxon>Eukaryota</taxon>
        <taxon>Metazoa</taxon>
        <taxon>Hemichordata</taxon>
        <taxon>Enteropneusta</taxon>
        <taxon>Harrimaniidae</taxon>
        <taxon>Saccoglossus</taxon>
    </lineage>
</organism>
<dbReference type="PROSITE" id="PS51154">
    <property type="entry name" value="MACRO"/>
    <property type="match status" value="1"/>
</dbReference>
<dbReference type="CDD" id="cd02900">
    <property type="entry name" value="Macro_Appr_pase"/>
    <property type="match status" value="1"/>
</dbReference>
<dbReference type="InterPro" id="IPR002589">
    <property type="entry name" value="Macro_dom"/>
</dbReference>
<keyword evidence="3" id="KW-1185">Reference proteome</keyword>
<accession>A0ABM0GPC0</accession>
<evidence type="ECO:0000313" key="3">
    <source>
        <dbReference type="Proteomes" id="UP000694865"/>
    </source>
</evidence>
<dbReference type="RefSeq" id="XP_002734347.1">
    <property type="nucleotide sequence ID" value="XM_002734301.2"/>
</dbReference>
<dbReference type="SMART" id="SM00506">
    <property type="entry name" value="A1pp"/>
    <property type="match status" value="1"/>
</dbReference>
<gene>
    <name evidence="4" type="primary">LOC100375269</name>
</gene>
<feature type="region of interest" description="Disordered" evidence="1">
    <location>
        <begin position="1"/>
        <end position="22"/>
    </location>
</feature>
<dbReference type="SUPFAM" id="SSF52949">
    <property type="entry name" value="Macro domain-like"/>
    <property type="match status" value="1"/>
</dbReference>
<reference evidence="4" key="1">
    <citation type="submission" date="2025-08" db="UniProtKB">
        <authorList>
            <consortium name="RefSeq"/>
        </authorList>
    </citation>
    <scope>IDENTIFICATION</scope>
    <source>
        <tissue evidence="4">Testes</tissue>
    </source>
</reference>
<evidence type="ECO:0000256" key="1">
    <source>
        <dbReference type="SAM" id="MobiDB-lite"/>
    </source>
</evidence>
<feature type="domain" description="Macro" evidence="2">
    <location>
        <begin position="42"/>
        <end position="252"/>
    </location>
</feature>
<dbReference type="GeneID" id="100375269"/>
<protein>
    <submittedName>
        <fullName evidence="4">Uncharacterized protein LOC100375269</fullName>
    </submittedName>
</protein>